<comment type="caution">
    <text evidence="2">The sequence shown here is derived from an EMBL/GenBank/DDBJ whole genome shotgun (WGS) entry which is preliminary data.</text>
</comment>
<organism evidence="2 3">
    <name type="scientific">Dentiscutata erythropus</name>
    <dbReference type="NCBI Taxonomy" id="1348616"/>
    <lineage>
        <taxon>Eukaryota</taxon>
        <taxon>Fungi</taxon>
        <taxon>Fungi incertae sedis</taxon>
        <taxon>Mucoromycota</taxon>
        <taxon>Glomeromycotina</taxon>
        <taxon>Glomeromycetes</taxon>
        <taxon>Diversisporales</taxon>
        <taxon>Gigasporaceae</taxon>
        <taxon>Dentiscutata</taxon>
    </lineage>
</organism>
<dbReference type="AlphaFoldDB" id="A0A9N9J5J4"/>
<keyword evidence="1" id="KW-0472">Membrane</keyword>
<evidence type="ECO:0000313" key="3">
    <source>
        <dbReference type="Proteomes" id="UP000789405"/>
    </source>
</evidence>
<keyword evidence="1" id="KW-0812">Transmembrane</keyword>
<name>A0A9N9J5J4_9GLOM</name>
<dbReference type="OrthoDB" id="61370at2759"/>
<evidence type="ECO:0000256" key="1">
    <source>
        <dbReference type="SAM" id="Phobius"/>
    </source>
</evidence>
<reference evidence="2" key="1">
    <citation type="submission" date="2021-06" db="EMBL/GenBank/DDBJ databases">
        <authorList>
            <person name="Kallberg Y."/>
            <person name="Tangrot J."/>
            <person name="Rosling A."/>
        </authorList>
    </citation>
    <scope>NUCLEOTIDE SEQUENCE</scope>
    <source>
        <strain evidence="2">MA453B</strain>
    </source>
</reference>
<proteinExistence type="predicted"/>
<accession>A0A9N9J5J4</accession>
<dbReference type="EMBL" id="CAJVPY010018157">
    <property type="protein sequence ID" value="CAG8765621.1"/>
    <property type="molecule type" value="Genomic_DNA"/>
</dbReference>
<feature type="non-terminal residue" evidence="2">
    <location>
        <position position="1"/>
    </location>
</feature>
<protein>
    <submittedName>
        <fullName evidence="2">25111_t:CDS:1</fullName>
    </submittedName>
</protein>
<feature type="transmembrane region" description="Helical" evidence="1">
    <location>
        <begin position="37"/>
        <end position="58"/>
    </location>
</feature>
<keyword evidence="1" id="KW-1133">Transmembrane helix</keyword>
<sequence>KCSSLNVDGCRPFPSDDYDDCTEEGFCEEWSAAKTDMIFACIVGVVTFFYLLYVLLIGGRNLKQTGWKYISGAIFITC</sequence>
<evidence type="ECO:0000313" key="2">
    <source>
        <dbReference type="EMBL" id="CAG8765621.1"/>
    </source>
</evidence>
<dbReference type="Proteomes" id="UP000789405">
    <property type="component" value="Unassembled WGS sequence"/>
</dbReference>
<gene>
    <name evidence="2" type="ORF">DERYTH_LOCUS18211</name>
</gene>
<keyword evidence="3" id="KW-1185">Reference proteome</keyword>